<evidence type="ECO:0000256" key="1">
    <source>
        <dbReference type="SAM" id="Phobius"/>
    </source>
</evidence>
<keyword evidence="1" id="KW-0812">Transmembrane</keyword>
<dbReference type="GeneID" id="85367833"/>
<keyword evidence="3" id="KW-1185">Reference proteome</keyword>
<accession>A0AA39JLF7</accession>
<evidence type="ECO:0000313" key="2">
    <source>
        <dbReference type="EMBL" id="KAK0444644.1"/>
    </source>
</evidence>
<proteinExistence type="predicted"/>
<name>A0AA39JLF7_ARMTA</name>
<dbReference type="Proteomes" id="UP001175211">
    <property type="component" value="Unassembled WGS sequence"/>
</dbReference>
<dbReference type="EMBL" id="JAUEPS010000053">
    <property type="protein sequence ID" value="KAK0444644.1"/>
    <property type="molecule type" value="Genomic_DNA"/>
</dbReference>
<sequence length="125" mass="14197">MTAVLLSPTKRVPVPCGPTSQLMTWWALIAKIRISPPILSMSNHHLMFCVVSLVSTFSVNMSCHFAAILIKLTRIHQLWLDNQMYGTLGGRRSLHLIVHSTAFHIRWFLVVSLVHGIVECYLLYL</sequence>
<dbReference type="RefSeq" id="XP_060325214.1">
    <property type="nucleotide sequence ID" value="XM_060484285.1"/>
</dbReference>
<evidence type="ECO:0000313" key="3">
    <source>
        <dbReference type="Proteomes" id="UP001175211"/>
    </source>
</evidence>
<keyword evidence="1" id="KW-0472">Membrane</keyword>
<keyword evidence="1" id="KW-1133">Transmembrane helix</keyword>
<dbReference type="AlphaFoldDB" id="A0AA39JLF7"/>
<gene>
    <name evidence="2" type="ORF">EV420DRAFT_996168</name>
</gene>
<feature type="transmembrane region" description="Helical" evidence="1">
    <location>
        <begin position="105"/>
        <end position="124"/>
    </location>
</feature>
<comment type="caution">
    <text evidence="2">The sequence shown here is derived from an EMBL/GenBank/DDBJ whole genome shotgun (WGS) entry which is preliminary data.</text>
</comment>
<reference evidence="2" key="1">
    <citation type="submission" date="2023-06" db="EMBL/GenBank/DDBJ databases">
        <authorList>
            <consortium name="Lawrence Berkeley National Laboratory"/>
            <person name="Ahrendt S."/>
            <person name="Sahu N."/>
            <person name="Indic B."/>
            <person name="Wong-Bajracharya J."/>
            <person name="Merenyi Z."/>
            <person name="Ke H.-M."/>
            <person name="Monk M."/>
            <person name="Kocsube S."/>
            <person name="Drula E."/>
            <person name="Lipzen A."/>
            <person name="Balint B."/>
            <person name="Henrissat B."/>
            <person name="Andreopoulos B."/>
            <person name="Martin F.M."/>
            <person name="Harder C.B."/>
            <person name="Rigling D."/>
            <person name="Ford K.L."/>
            <person name="Foster G.D."/>
            <person name="Pangilinan J."/>
            <person name="Papanicolaou A."/>
            <person name="Barry K."/>
            <person name="LaButti K."/>
            <person name="Viragh M."/>
            <person name="Koriabine M."/>
            <person name="Yan M."/>
            <person name="Riley R."/>
            <person name="Champramary S."/>
            <person name="Plett K.L."/>
            <person name="Tsai I.J."/>
            <person name="Slot J."/>
            <person name="Sipos G."/>
            <person name="Plett J."/>
            <person name="Nagy L.G."/>
            <person name="Grigoriev I.V."/>
        </authorList>
    </citation>
    <scope>NUCLEOTIDE SEQUENCE</scope>
    <source>
        <strain evidence="2">CCBAS 213</strain>
    </source>
</reference>
<organism evidence="2 3">
    <name type="scientific">Armillaria tabescens</name>
    <name type="common">Ringless honey mushroom</name>
    <name type="synonym">Agaricus tabescens</name>
    <dbReference type="NCBI Taxonomy" id="1929756"/>
    <lineage>
        <taxon>Eukaryota</taxon>
        <taxon>Fungi</taxon>
        <taxon>Dikarya</taxon>
        <taxon>Basidiomycota</taxon>
        <taxon>Agaricomycotina</taxon>
        <taxon>Agaricomycetes</taxon>
        <taxon>Agaricomycetidae</taxon>
        <taxon>Agaricales</taxon>
        <taxon>Marasmiineae</taxon>
        <taxon>Physalacriaceae</taxon>
        <taxon>Desarmillaria</taxon>
    </lineage>
</organism>
<protein>
    <submittedName>
        <fullName evidence="2">Uncharacterized protein</fullName>
    </submittedName>
</protein>
<feature type="transmembrane region" description="Helical" evidence="1">
    <location>
        <begin position="45"/>
        <end position="70"/>
    </location>
</feature>